<comment type="similarity">
    <text evidence="1">Belongs to the HypE family.</text>
</comment>
<dbReference type="AlphaFoldDB" id="A0A1G8TFH9"/>
<reference evidence="4 5" key="1">
    <citation type="submission" date="2016-10" db="EMBL/GenBank/DDBJ databases">
        <authorList>
            <person name="de Groot N.N."/>
        </authorList>
    </citation>
    <scope>NUCLEOTIDE SEQUENCE [LARGE SCALE GENOMIC DNA]</scope>
    <source>
        <strain evidence="4 5">IBRC-M10015</strain>
    </source>
</reference>
<organism evidence="4 5">
    <name type="scientific">Halovenus aranensis</name>
    <dbReference type="NCBI Taxonomy" id="890420"/>
    <lineage>
        <taxon>Archaea</taxon>
        <taxon>Methanobacteriati</taxon>
        <taxon>Methanobacteriota</taxon>
        <taxon>Stenosarchaea group</taxon>
        <taxon>Halobacteria</taxon>
        <taxon>Halobacteriales</taxon>
        <taxon>Haloarculaceae</taxon>
        <taxon>Halovenus</taxon>
    </lineage>
</organism>
<dbReference type="Proteomes" id="UP000198856">
    <property type="component" value="Unassembled WGS sequence"/>
</dbReference>
<proteinExistence type="inferred from homology"/>
<accession>A0A1G8TFH9</accession>
<feature type="domain" description="PurM-like C-terminal" evidence="3">
    <location>
        <begin position="158"/>
        <end position="312"/>
    </location>
</feature>
<dbReference type="STRING" id="890420.SAMN05216226_10343"/>
<dbReference type="InterPro" id="IPR010918">
    <property type="entry name" value="PurM-like_C_dom"/>
</dbReference>
<protein>
    <submittedName>
        <fullName evidence="4">Hydrogenase maturation factor</fullName>
    </submittedName>
</protein>
<dbReference type="EMBL" id="FNFC01000003">
    <property type="protein sequence ID" value="SDJ40349.1"/>
    <property type="molecule type" value="Genomic_DNA"/>
</dbReference>
<dbReference type="Gene3D" id="3.30.1330.10">
    <property type="entry name" value="PurM-like, N-terminal domain"/>
    <property type="match status" value="1"/>
</dbReference>
<evidence type="ECO:0000256" key="1">
    <source>
        <dbReference type="ARBA" id="ARBA00006243"/>
    </source>
</evidence>
<dbReference type="InterPro" id="IPR011854">
    <property type="entry name" value="HypE"/>
</dbReference>
<dbReference type="CDD" id="cd06061">
    <property type="entry name" value="PurM-like1"/>
    <property type="match status" value="1"/>
</dbReference>
<sequence>MPETGKIDRSFFENVIASRLGASRTDVSTGPAHGVDFGVIDVDGAALALATDPISVLPELGFERAGEFAIRFVLTDVAVSGLDPSHLAVSFALPPEMTDEEFGAVWTAIDRECRDLGVAVTTGHTARYDGCTFPWVGHGTAMAVGEHDDIIYPNGATPGDVVLVTKGPAVEAVGLLTTLFPDHLSLDESTLATAQSRLDETGAVRDARAIASIEGVTAMHDATEGGLVGAFHEMAGSAGVRFDIATDGIPVRPGVREATDALGMDPWRATSSGTLVVTVDPGHSDAVRDALAERGTPVGVAGVVEEGNSVVVDGETTDPPESDASWPVYERLLDEHERR</sequence>
<dbReference type="RefSeq" id="WP_092699567.1">
    <property type="nucleotide sequence ID" value="NZ_FNFC01000003.1"/>
</dbReference>
<dbReference type="Pfam" id="PF00586">
    <property type="entry name" value="AIRS"/>
    <property type="match status" value="1"/>
</dbReference>
<dbReference type="PIRSF" id="PIRSF005644">
    <property type="entry name" value="Hdrgns_mtr_HypE"/>
    <property type="match status" value="1"/>
</dbReference>
<dbReference type="OrthoDB" id="31494at2157"/>
<evidence type="ECO:0000259" key="3">
    <source>
        <dbReference type="Pfam" id="PF02769"/>
    </source>
</evidence>
<dbReference type="GO" id="GO:0051604">
    <property type="term" value="P:protein maturation"/>
    <property type="evidence" value="ECO:0007669"/>
    <property type="project" value="TreeGrafter"/>
</dbReference>
<gene>
    <name evidence="4" type="ORF">SAMN05216226_10343</name>
</gene>
<keyword evidence="5" id="KW-1185">Reference proteome</keyword>
<dbReference type="Pfam" id="PF02769">
    <property type="entry name" value="AIRS_C"/>
    <property type="match status" value="1"/>
</dbReference>
<name>A0A1G8TFH9_9EURY</name>
<evidence type="ECO:0000259" key="2">
    <source>
        <dbReference type="Pfam" id="PF00586"/>
    </source>
</evidence>
<dbReference type="InterPro" id="IPR036676">
    <property type="entry name" value="PurM-like_C_sf"/>
</dbReference>
<dbReference type="SUPFAM" id="SSF56042">
    <property type="entry name" value="PurM C-terminal domain-like"/>
    <property type="match status" value="1"/>
</dbReference>
<dbReference type="InterPro" id="IPR036921">
    <property type="entry name" value="PurM-like_N_sf"/>
</dbReference>
<dbReference type="PANTHER" id="PTHR30303">
    <property type="entry name" value="HYDROGENASE ISOENZYMES FORMATION PROTEIN HYPE"/>
    <property type="match status" value="1"/>
</dbReference>
<evidence type="ECO:0000313" key="4">
    <source>
        <dbReference type="EMBL" id="SDJ40349.1"/>
    </source>
</evidence>
<dbReference type="SUPFAM" id="SSF55326">
    <property type="entry name" value="PurM N-terminal domain-like"/>
    <property type="match status" value="1"/>
</dbReference>
<feature type="domain" description="PurM-like N-terminal" evidence="2">
    <location>
        <begin position="36"/>
        <end position="130"/>
    </location>
</feature>
<evidence type="ECO:0000313" key="5">
    <source>
        <dbReference type="Proteomes" id="UP000198856"/>
    </source>
</evidence>
<dbReference type="PANTHER" id="PTHR30303:SF4">
    <property type="entry name" value="HYDROGENASE EXPRESSION_FORMATION PROTEIN HYPE"/>
    <property type="match status" value="1"/>
</dbReference>
<dbReference type="InterPro" id="IPR016188">
    <property type="entry name" value="PurM-like_N"/>
</dbReference>
<dbReference type="Gene3D" id="3.90.650.10">
    <property type="entry name" value="PurM-like C-terminal domain"/>
    <property type="match status" value="1"/>
</dbReference>